<dbReference type="Pfam" id="PF07963">
    <property type="entry name" value="N_methyl"/>
    <property type="match status" value="1"/>
</dbReference>
<evidence type="ECO:0000256" key="2">
    <source>
        <dbReference type="ARBA" id="ARBA00009984"/>
    </source>
</evidence>
<keyword evidence="4" id="KW-1003">Cell membrane</keyword>
<keyword evidence="6" id="KW-0997">Cell inner membrane</keyword>
<protein>
    <recommendedName>
        <fullName evidence="3">Type II secretion system core protein G</fullName>
    </recommendedName>
</protein>
<dbReference type="InterPro" id="IPR000983">
    <property type="entry name" value="Bac_GSPG_pilin"/>
</dbReference>
<keyword evidence="7 10" id="KW-0812">Transmembrane</keyword>
<dbReference type="RefSeq" id="WP_284102768.1">
    <property type="nucleotide sequence ID" value="NZ_JARRAF010000038.1"/>
</dbReference>
<evidence type="ECO:0000256" key="3">
    <source>
        <dbReference type="ARBA" id="ARBA00020042"/>
    </source>
</evidence>
<evidence type="ECO:0000256" key="1">
    <source>
        <dbReference type="ARBA" id="ARBA00004377"/>
    </source>
</evidence>
<dbReference type="InterPro" id="IPR012902">
    <property type="entry name" value="N_methyl_site"/>
</dbReference>
<sequence>MKHARRSSGFTLLELLIALVIIGLLVGIVGPNLFKNLGKSEVTTAQAQIDALAKAIEQYRLDTGHFPRNEQGLIALTQQPSNEPKWHGPYLKKAAPVDPWGKPYVYKTPGSNGREFDILSYGRDGQAGGAGEDADLTN</sequence>
<reference evidence="12" key="1">
    <citation type="submission" date="2023-03" db="EMBL/GenBank/DDBJ databases">
        <title>Chitinimonas shenzhenensis gen. nov., sp. nov., a novel member of family Burkholderiaceae isolated from activated sludge collected in Shen Zhen, China.</title>
        <authorList>
            <person name="Wang X."/>
        </authorList>
    </citation>
    <scope>NUCLEOTIDE SEQUENCE</scope>
    <source>
        <strain evidence="12">DQS-5</strain>
    </source>
</reference>
<dbReference type="EMBL" id="JARRAF010000038">
    <property type="protein sequence ID" value="MDK2126450.1"/>
    <property type="molecule type" value="Genomic_DNA"/>
</dbReference>
<evidence type="ECO:0000259" key="11">
    <source>
        <dbReference type="Pfam" id="PF08334"/>
    </source>
</evidence>
<dbReference type="InterPro" id="IPR045584">
    <property type="entry name" value="Pilin-like"/>
</dbReference>
<keyword evidence="8 10" id="KW-1133">Transmembrane helix</keyword>
<dbReference type="PANTHER" id="PTHR30093:SF45">
    <property type="entry name" value="TYPE II SECRETION SYSTEM CORE PROTEIN G"/>
    <property type="match status" value="1"/>
</dbReference>
<dbReference type="SUPFAM" id="SSF54523">
    <property type="entry name" value="Pili subunits"/>
    <property type="match status" value="1"/>
</dbReference>
<comment type="subcellular location">
    <subcellularLocation>
        <location evidence="1">Cell inner membrane</location>
        <topology evidence="1">Single-pass membrane protein</topology>
    </subcellularLocation>
</comment>
<dbReference type="Gene3D" id="3.30.700.10">
    <property type="entry name" value="Glycoprotein, Type 4 Pilin"/>
    <property type="match status" value="1"/>
</dbReference>
<dbReference type="PANTHER" id="PTHR30093">
    <property type="entry name" value="GENERAL SECRETION PATHWAY PROTEIN G"/>
    <property type="match status" value="1"/>
</dbReference>
<evidence type="ECO:0000256" key="10">
    <source>
        <dbReference type="SAM" id="Phobius"/>
    </source>
</evidence>
<organism evidence="12 13">
    <name type="scientific">Parachitinimonas caeni</name>
    <dbReference type="NCBI Taxonomy" id="3031301"/>
    <lineage>
        <taxon>Bacteria</taxon>
        <taxon>Pseudomonadati</taxon>
        <taxon>Pseudomonadota</taxon>
        <taxon>Betaproteobacteria</taxon>
        <taxon>Neisseriales</taxon>
        <taxon>Chitinibacteraceae</taxon>
        <taxon>Parachitinimonas</taxon>
    </lineage>
</organism>
<accession>A0ABT7E2B0</accession>
<gene>
    <name evidence="12" type="primary">gspG</name>
    <name evidence="12" type="ORF">PZA18_20630</name>
</gene>
<evidence type="ECO:0000256" key="9">
    <source>
        <dbReference type="ARBA" id="ARBA00023136"/>
    </source>
</evidence>
<comment type="caution">
    <text evidence="12">The sequence shown here is derived from an EMBL/GenBank/DDBJ whole genome shotgun (WGS) entry which is preliminary data.</text>
</comment>
<evidence type="ECO:0000256" key="6">
    <source>
        <dbReference type="ARBA" id="ARBA00022519"/>
    </source>
</evidence>
<evidence type="ECO:0000256" key="8">
    <source>
        <dbReference type="ARBA" id="ARBA00022989"/>
    </source>
</evidence>
<dbReference type="NCBIfam" id="TIGR01710">
    <property type="entry name" value="typeII_sec_gspG"/>
    <property type="match status" value="1"/>
</dbReference>
<keyword evidence="13" id="KW-1185">Reference proteome</keyword>
<feature type="domain" description="Type II secretion system protein GspG C-terminal" evidence="11">
    <location>
        <begin position="32"/>
        <end position="138"/>
    </location>
</feature>
<dbReference type="PRINTS" id="PR00813">
    <property type="entry name" value="BCTERIALGSPG"/>
</dbReference>
<dbReference type="Pfam" id="PF08334">
    <property type="entry name" value="T2SSG"/>
    <property type="match status" value="1"/>
</dbReference>
<dbReference type="Proteomes" id="UP001172778">
    <property type="component" value="Unassembled WGS sequence"/>
</dbReference>
<dbReference type="NCBIfam" id="TIGR02532">
    <property type="entry name" value="IV_pilin_GFxxxE"/>
    <property type="match status" value="1"/>
</dbReference>
<keyword evidence="5" id="KW-0488">Methylation</keyword>
<proteinExistence type="inferred from homology"/>
<evidence type="ECO:0000256" key="7">
    <source>
        <dbReference type="ARBA" id="ARBA00022692"/>
    </source>
</evidence>
<evidence type="ECO:0000313" key="13">
    <source>
        <dbReference type="Proteomes" id="UP001172778"/>
    </source>
</evidence>
<dbReference type="InterPro" id="IPR013545">
    <property type="entry name" value="T2SS_protein-GspG_C"/>
</dbReference>
<feature type="transmembrane region" description="Helical" evidence="10">
    <location>
        <begin position="12"/>
        <end position="34"/>
    </location>
</feature>
<dbReference type="InterPro" id="IPR010054">
    <property type="entry name" value="Type2_sec_GspG"/>
</dbReference>
<keyword evidence="9 10" id="KW-0472">Membrane</keyword>
<name>A0ABT7E2B0_9NEIS</name>
<evidence type="ECO:0000256" key="5">
    <source>
        <dbReference type="ARBA" id="ARBA00022481"/>
    </source>
</evidence>
<evidence type="ECO:0000256" key="4">
    <source>
        <dbReference type="ARBA" id="ARBA00022475"/>
    </source>
</evidence>
<comment type="similarity">
    <text evidence="2">Belongs to the GSP G family.</text>
</comment>
<dbReference type="PROSITE" id="PS00409">
    <property type="entry name" value="PROKAR_NTER_METHYL"/>
    <property type="match status" value="1"/>
</dbReference>
<evidence type="ECO:0000313" key="12">
    <source>
        <dbReference type="EMBL" id="MDK2126450.1"/>
    </source>
</evidence>